<dbReference type="AlphaFoldDB" id="X0YR32"/>
<organism evidence="1">
    <name type="scientific">marine sediment metagenome</name>
    <dbReference type="NCBI Taxonomy" id="412755"/>
    <lineage>
        <taxon>unclassified sequences</taxon>
        <taxon>metagenomes</taxon>
        <taxon>ecological metagenomes</taxon>
    </lineage>
</organism>
<dbReference type="EMBL" id="BART01002248">
    <property type="protein sequence ID" value="GAG58690.1"/>
    <property type="molecule type" value="Genomic_DNA"/>
</dbReference>
<evidence type="ECO:0000313" key="1">
    <source>
        <dbReference type="EMBL" id="GAG58690.1"/>
    </source>
</evidence>
<name>X0YR32_9ZZZZ</name>
<gene>
    <name evidence="1" type="ORF">S01H4_07025</name>
</gene>
<protein>
    <recommendedName>
        <fullName evidence="2">ABC transporter domain-containing protein</fullName>
    </recommendedName>
</protein>
<sequence>MQSVTLRINNIACRYDAADVLENINFSAKGGDFI</sequence>
<reference evidence="1" key="1">
    <citation type="journal article" date="2014" name="Front. Microbiol.">
        <title>High frequency of phylogenetically diverse reductive dehalogenase-homologous genes in deep subseafloor sedimentary metagenomes.</title>
        <authorList>
            <person name="Kawai M."/>
            <person name="Futagami T."/>
            <person name="Toyoda A."/>
            <person name="Takaki Y."/>
            <person name="Nishi S."/>
            <person name="Hori S."/>
            <person name="Arai W."/>
            <person name="Tsubouchi T."/>
            <person name="Morono Y."/>
            <person name="Uchiyama I."/>
            <person name="Ito T."/>
            <person name="Fujiyama A."/>
            <person name="Inagaki F."/>
            <person name="Takami H."/>
        </authorList>
    </citation>
    <scope>NUCLEOTIDE SEQUENCE</scope>
    <source>
        <strain evidence="1">Expedition CK06-06</strain>
    </source>
</reference>
<comment type="caution">
    <text evidence="1">The sequence shown here is derived from an EMBL/GenBank/DDBJ whole genome shotgun (WGS) entry which is preliminary data.</text>
</comment>
<accession>X0YR32</accession>
<proteinExistence type="predicted"/>
<feature type="non-terminal residue" evidence="1">
    <location>
        <position position="34"/>
    </location>
</feature>
<evidence type="ECO:0008006" key="2">
    <source>
        <dbReference type="Google" id="ProtNLM"/>
    </source>
</evidence>